<dbReference type="Proteomes" id="UP001056120">
    <property type="component" value="Linkage Group LG14"/>
</dbReference>
<organism evidence="1 2">
    <name type="scientific">Smallanthus sonchifolius</name>
    <dbReference type="NCBI Taxonomy" id="185202"/>
    <lineage>
        <taxon>Eukaryota</taxon>
        <taxon>Viridiplantae</taxon>
        <taxon>Streptophyta</taxon>
        <taxon>Embryophyta</taxon>
        <taxon>Tracheophyta</taxon>
        <taxon>Spermatophyta</taxon>
        <taxon>Magnoliopsida</taxon>
        <taxon>eudicotyledons</taxon>
        <taxon>Gunneridae</taxon>
        <taxon>Pentapetalae</taxon>
        <taxon>asterids</taxon>
        <taxon>campanulids</taxon>
        <taxon>Asterales</taxon>
        <taxon>Asteraceae</taxon>
        <taxon>Asteroideae</taxon>
        <taxon>Heliantheae alliance</taxon>
        <taxon>Millerieae</taxon>
        <taxon>Smallanthus</taxon>
    </lineage>
</organism>
<dbReference type="EMBL" id="CM042031">
    <property type="protein sequence ID" value="KAI3784227.1"/>
    <property type="molecule type" value="Genomic_DNA"/>
</dbReference>
<sequence length="129" mass="15265">MRNQVDIEVQMERIRRMQSVFNREKSKQKRSYESWKENNAGGYHQHFQRRIGIGKPKHHKGIEVILRNLLDPLLIIHCHITMQSWVSAGQEQSRTSMMRLRLHSGARQSNFTLIRIQTIKRLLGGHDIL</sequence>
<comment type="caution">
    <text evidence="1">The sequence shown here is derived from an EMBL/GenBank/DDBJ whole genome shotgun (WGS) entry which is preliminary data.</text>
</comment>
<proteinExistence type="predicted"/>
<accession>A0ACB9GNC8</accession>
<evidence type="ECO:0000313" key="2">
    <source>
        <dbReference type="Proteomes" id="UP001056120"/>
    </source>
</evidence>
<protein>
    <submittedName>
        <fullName evidence="1">Uncharacterized protein</fullName>
    </submittedName>
</protein>
<evidence type="ECO:0000313" key="1">
    <source>
        <dbReference type="EMBL" id="KAI3784227.1"/>
    </source>
</evidence>
<reference evidence="1 2" key="2">
    <citation type="journal article" date="2022" name="Mol. Ecol. Resour.">
        <title>The genomes of chicory, endive, great burdock and yacon provide insights into Asteraceae paleo-polyploidization history and plant inulin production.</title>
        <authorList>
            <person name="Fan W."/>
            <person name="Wang S."/>
            <person name="Wang H."/>
            <person name="Wang A."/>
            <person name="Jiang F."/>
            <person name="Liu H."/>
            <person name="Zhao H."/>
            <person name="Xu D."/>
            <person name="Zhang Y."/>
        </authorList>
    </citation>
    <scope>NUCLEOTIDE SEQUENCE [LARGE SCALE GENOMIC DNA]</scope>
    <source>
        <strain evidence="2">cv. Yunnan</strain>
        <tissue evidence="1">Leaves</tissue>
    </source>
</reference>
<keyword evidence="2" id="KW-1185">Reference proteome</keyword>
<reference evidence="2" key="1">
    <citation type="journal article" date="2022" name="Mol. Ecol. Resour.">
        <title>The genomes of chicory, endive, great burdock and yacon provide insights into Asteraceae palaeo-polyploidization history and plant inulin production.</title>
        <authorList>
            <person name="Fan W."/>
            <person name="Wang S."/>
            <person name="Wang H."/>
            <person name="Wang A."/>
            <person name="Jiang F."/>
            <person name="Liu H."/>
            <person name="Zhao H."/>
            <person name="Xu D."/>
            <person name="Zhang Y."/>
        </authorList>
    </citation>
    <scope>NUCLEOTIDE SEQUENCE [LARGE SCALE GENOMIC DNA]</scope>
    <source>
        <strain evidence="2">cv. Yunnan</strain>
    </source>
</reference>
<gene>
    <name evidence="1" type="ORF">L1987_43322</name>
</gene>
<name>A0ACB9GNC8_9ASTR</name>